<name>A0A834QIC5_MARMO</name>
<accession>A0A834QIC5</accession>
<evidence type="ECO:0000313" key="1">
    <source>
        <dbReference type="EMBL" id="KAF7477038.1"/>
    </source>
</evidence>
<protein>
    <submittedName>
        <fullName evidence="1">Uncharacterized protein</fullName>
    </submittedName>
</protein>
<evidence type="ECO:0000313" key="2">
    <source>
        <dbReference type="Proteomes" id="UP000662637"/>
    </source>
</evidence>
<dbReference type="EMBL" id="WJEC01002182">
    <property type="protein sequence ID" value="KAF7477038.1"/>
    <property type="molecule type" value="Genomic_DNA"/>
</dbReference>
<dbReference type="AlphaFoldDB" id="A0A834QIC5"/>
<gene>
    <name evidence="1" type="ORF">GHT09_011883</name>
</gene>
<dbReference type="Proteomes" id="UP000662637">
    <property type="component" value="Unassembled WGS sequence"/>
</dbReference>
<proteinExistence type="predicted"/>
<organism evidence="1 2">
    <name type="scientific">Marmota monax</name>
    <name type="common">Woodchuck</name>
    <dbReference type="NCBI Taxonomy" id="9995"/>
    <lineage>
        <taxon>Eukaryota</taxon>
        <taxon>Metazoa</taxon>
        <taxon>Chordata</taxon>
        <taxon>Craniata</taxon>
        <taxon>Vertebrata</taxon>
        <taxon>Euteleostomi</taxon>
        <taxon>Mammalia</taxon>
        <taxon>Eutheria</taxon>
        <taxon>Euarchontoglires</taxon>
        <taxon>Glires</taxon>
        <taxon>Rodentia</taxon>
        <taxon>Sciuromorpha</taxon>
        <taxon>Sciuridae</taxon>
        <taxon>Xerinae</taxon>
        <taxon>Marmotini</taxon>
        <taxon>Marmota</taxon>
    </lineage>
</organism>
<comment type="caution">
    <text evidence="1">The sequence shown here is derived from an EMBL/GenBank/DDBJ whole genome shotgun (WGS) entry which is preliminary data.</text>
</comment>
<reference evidence="1" key="1">
    <citation type="submission" date="2020-08" db="EMBL/GenBank/DDBJ databases">
        <authorList>
            <person name="Shumante A."/>
            <person name="Zimin A.V."/>
            <person name="Puiu D."/>
            <person name="Salzberg S.L."/>
        </authorList>
    </citation>
    <scope>NUCLEOTIDE SEQUENCE</scope>
    <source>
        <strain evidence="1">WC2-LM</strain>
        <tissue evidence="1">Liver</tissue>
    </source>
</reference>
<sequence length="95" mass="10096">MRSAALGSCDAEFHSGYLLVGLWSRRRISSQAEPDCSRSAVVFSGSPLGLLSLDPTQCWRFEELQPQLGVGQTLPSGSSLLQWGDQIQSAGGAGQ</sequence>